<accession>A0A8C4YLQ5</accession>
<feature type="transmembrane region" description="Helical" evidence="8">
    <location>
        <begin position="612"/>
        <end position="634"/>
    </location>
</feature>
<dbReference type="Gene3D" id="3.40.50.450">
    <property type="match status" value="1"/>
</dbReference>
<feature type="transmembrane region" description="Helical" evidence="8">
    <location>
        <begin position="855"/>
        <end position="877"/>
    </location>
</feature>
<feature type="domain" description="TRPM-like" evidence="11">
    <location>
        <begin position="394"/>
        <end position="491"/>
    </location>
</feature>
<evidence type="ECO:0000256" key="1">
    <source>
        <dbReference type="ARBA" id="ARBA00004141"/>
    </source>
</evidence>
<evidence type="ECO:0000256" key="5">
    <source>
        <dbReference type="ARBA" id="ARBA00023065"/>
    </source>
</evidence>
<dbReference type="Ensembl" id="ENSGEVT00005029093.1">
    <property type="protein sequence ID" value="ENSGEVP00005027667.1"/>
    <property type="gene ID" value="ENSGEVG00005019195.1"/>
</dbReference>
<evidence type="ECO:0000259" key="9">
    <source>
        <dbReference type="Pfam" id="PF00520"/>
    </source>
</evidence>
<keyword evidence="3 8" id="KW-0812">Transmembrane</keyword>
<keyword evidence="4 8" id="KW-1133">Transmembrane helix</keyword>
<feature type="domain" description="TRPM SLOG" evidence="10">
    <location>
        <begin position="78"/>
        <end position="140"/>
    </location>
</feature>
<sequence>MRKFLFYSPSEFRGLLMLFSCRRVMCECGYPREQHLEEATKSSVFLGKEWDPKRHIQEMPTDAFGDISFAGLGPKVGKYVRVSADTPPCIIYQLMTQHWGLDVPNLLISVTGGAKNFNMMPRLKNIFRRGLVKVAQTTGNTHQWYIVPEGGQSIPGAVLEESPVYIPEGKGRSSANTVVRGSFPAEYVLDEDSQGNLSCLDSNHSHFILVDDGTHGRYGVEISLRTRLEKFISEQTKVKEGNGVTIKIPIVCVVLEGGPGTLDTIYNAITNGTPCVIVEGSGRVADVIAQVANRPVPEITISLIQKKLSILFRDTYELFTEGKIVEWTKKVRLRSRQLLTIFREGKDGQQDVDVAILQALLKASRNHDHFGHENWDHQLKLAVAWNRVDIARSEIFTDDHEWKPADLHPVMAAALIANKPDFVKLFLEQGVRLKEFVTWDTLIYLYENIAPSSLFHSKLQKVLVEEKECSAFSKVPGIQLHHVSQVLRELLVRDLLIWAIVQSRKELAEIIWAQVQGSFPITPQATLGTSLSSAHCPCLALLSALLGVFTECYRKDEERAQKLLIRVSEAWGKTTCLQLALEAKNMNFVSHGGIQAFLTKVWWGKLCVDNGLWRVILCMVFFPLIYTSFVTFRLQPMSCLTRTRAFFTAPVVIFHLNILSYFSFLWLFAYVLMIDFQATPSWREYFIYFWLFSLVCEETRQVLGGDFWNKLDVCAILIFIAGWIPSTLYPGRIILSLAFIIFCLRLMHIFTVSKTLGPKIIIVKRMMKDVFFFLFLLAVWVVSFGVAKQAILIHNEERVDWIFRGVVYHSYLTIFGQIPSYIDGTEPRCSPNGTDPYKPKCPESNKDKRPVFPEWLTVILLCLYLLFTNILLLNLLIAMFNYTFQQVQEHTDQIWKFQRHDLIEEYHGRPAAPPPFILFNHLQLFVKRVLLRQPAKRHKQLKEKLEKNEEAALLSWETYLKENYLQHQQCQEKQNMEQKIRDVAQRYRLFSPRVPLEKTCECQCSLMSRREL</sequence>
<reference evidence="12" key="3">
    <citation type="submission" date="2025-09" db="UniProtKB">
        <authorList>
            <consortium name="Ensembl"/>
        </authorList>
    </citation>
    <scope>IDENTIFICATION</scope>
</reference>
<dbReference type="GO" id="GO:0099604">
    <property type="term" value="F:ligand-gated calcium channel activity"/>
    <property type="evidence" value="ECO:0007669"/>
    <property type="project" value="TreeGrafter"/>
</dbReference>
<feature type="domain" description="TRPM SLOG" evidence="10">
    <location>
        <begin position="185"/>
        <end position="294"/>
    </location>
</feature>
<keyword evidence="5" id="KW-0406">Ion transport</keyword>
<evidence type="ECO:0000256" key="8">
    <source>
        <dbReference type="SAM" id="Phobius"/>
    </source>
</evidence>
<dbReference type="GO" id="GO:0005886">
    <property type="term" value="C:plasma membrane"/>
    <property type="evidence" value="ECO:0007669"/>
    <property type="project" value="TreeGrafter"/>
</dbReference>
<evidence type="ECO:0000313" key="12">
    <source>
        <dbReference type="Ensembl" id="ENSGEVP00005027667.1"/>
    </source>
</evidence>
<dbReference type="InterPro" id="IPR005821">
    <property type="entry name" value="Ion_trans_dom"/>
</dbReference>
<dbReference type="PANTHER" id="PTHR13800:SF2">
    <property type="entry name" value="TRANSIENT RECEPTOR POTENTIAL CATION CHANNEL SUBFAMILY M MEMBER 2"/>
    <property type="match status" value="1"/>
</dbReference>
<evidence type="ECO:0000259" key="10">
    <source>
        <dbReference type="Pfam" id="PF18139"/>
    </source>
</evidence>
<dbReference type="InterPro" id="IPR041491">
    <property type="entry name" value="TRPM_SLOG"/>
</dbReference>
<feature type="domain" description="TRPM-like" evidence="11">
    <location>
        <begin position="546"/>
        <end position="591"/>
    </location>
</feature>
<evidence type="ECO:0000259" key="11">
    <source>
        <dbReference type="Pfam" id="PF25508"/>
    </source>
</evidence>
<dbReference type="Pfam" id="PF25508">
    <property type="entry name" value="TRPM2"/>
    <property type="match status" value="3"/>
</dbReference>
<evidence type="ECO:0000256" key="7">
    <source>
        <dbReference type="ARBA" id="ARBA00023303"/>
    </source>
</evidence>
<feature type="transmembrane region" description="Helical" evidence="8">
    <location>
        <begin position="646"/>
        <end position="673"/>
    </location>
</feature>
<organism evidence="12 13">
    <name type="scientific">Gopherus evgoodei</name>
    <name type="common">Goodes thornscrub tortoise</name>
    <dbReference type="NCBI Taxonomy" id="1825980"/>
    <lineage>
        <taxon>Eukaryota</taxon>
        <taxon>Metazoa</taxon>
        <taxon>Chordata</taxon>
        <taxon>Craniata</taxon>
        <taxon>Vertebrata</taxon>
        <taxon>Euteleostomi</taxon>
        <taxon>Archelosauria</taxon>
        <taxon>Testudinata</taxon>
        <taxon>Testudines</taxon>
        <taxon>Cryptodira</taxon>
        <taxon>Durocryptodira</taxon>
        <taxon>Testudinoidea</taxon>
        <taxon>Testudinidae</taxon>
        <taxon>Gopherus</taxon>
    </lineage>
</organism>
<feature type="domain" description="Ion transport" evidence="9">
    <location>
        <begin position="662"/>
        <end position="891"/>
    </location>
</feature>
<dbReference type="Pfam" id="PF00520">
    <property type="entry name" value="Ion_trans"/>
    <property type="match status" value="1"/>
</dbReference>
<proteinExistence type="predicted"/>
<dbReference type="Proteomes" id="UP000694390">
    <property type="component" value="Chromosome 9"/>
</dbReference>
<feature type="transmembrane region" description="Helical" evidence="8">
    <location>
        <begin position="770"/>
        <end position="791"/>
    </location>
</feature>
<evidence type="ECO:0000313" key="13">
    <source>
        <dbReference type="Proteomes" id="UP000694390"/>
    </source>
</evidence>
<evidence type="ECO:0000256" key="2">
    <source>
        <dbReference type="ARBA" id="ARBA00022448"/>
    </source>
</evidence>
<evidence type="ECO:0000256" key="6">
    <source>
        <dbReference type="ARBA" id="ARBA00023136"/>
    </source>
</evidence>
<feature type="transmembrane region" description="Helical" evidence="8">
    <location>
        <begin position="732"/>
        <end position="750"/>
    </location>
</feature>
<dbReference type="InterPro" id="IPR057366">
    <property type="entry name" value="TRPM-like"/>
</dbReference>
<dbReference type="GeneTree" id="ENSGT00940000156404"/>
<comment type="subcellular location">
    <subcellularLocation>
        <location evidence="1">Membrane</location>
        <topology evidence="1">Multi-pass membrane protein</topology>
    </subcellularLocation>
</comment>
<keyword evidence="6 8" id="KW-0472">Membrane</keyword>
<keyword evidence="13" id="KW-1185">Reference proteome</keyword>
<reference evidence="12" key="2">
    <citation type="submission" date="2025-08" db="UniProtKB">
        <authorList>
            <consortium name="Ensembl"/>
        </authorList>
    </citation>
    <scope>IDENTIFICATION</scope>
</reference>
<evidence type="ECO:0000256" key="4">
    <source>
        <dbReference type="ARBA" id="ARBA00022989"/>
    </source>
</evidence>
<dbReference type="GO" id="GO:0051209">
    <property type="term" value="P:release of sequestered calcium ion into cytosol"/>
    <property type="evidence" value="ECO:0007669"/>
    <property type="project" value="TreeGrafter"/>
</dbReference>
<name>A0A8C4YLQ5_9SAUR</name>
<dbReference type="AlphaFoldDB" id="A0A8C4YLQ5"/>
<feature type="domain" description="TRPM-like" evidence="11">
    <location>
        <begin position="492"/>
        <end position="519"/>
    </location>
</feature>
<dbReference type="InterPro" id="IPR050927">
    <property type="entry name" value="TRPM"/>
</dbReference>
<dbReference type="Pfam" id="PF18139">
    <property type="entry name" value="LSDAT_euk"/>
    <property type="match status" value="2"/>
</dbReference>
<keyword evidence="2" id="KW-0813">Transport</keyword>
<evidence type="ECO:0000256" key="3">
    <source>
        <dbReference type="ARBA" id="ARBA00022692"/>
    </source>
</evidence>
<dbReference type="PANTHER" id="PTHR13800">
    <property type="entry name" value="TRANSIENT RECEPTOR POTENTIAL CATION CHANNEL, SUBFAMILY M, MEMBER 6"/>
    <property type="match status" value="1"/>
</dbReference>
<dbReference type="OrthoDB" id="310870at2759"/>
<protein>
    <submittedName>
        <fullName evidence="12">Transient receptor potential cation channel subfamily M member 2</fullName>
    </submittedName>
</protein>
<reference evidence="12" key="1">
    <citation type="submission" date="2019-06" db="EMBL/GenBank/DDBJ databases">
        <title>G10K-VGP Goodes thornscrub tortoise genome, primary haplotype.</title>
        <authorList>
            <person name="Murphy B."/>
            <person name="Edwards T."/>
            <person name="Rhie A."/>
            <person name="Koren S."/>
            <person name="Phillippy A."/>
            <person name="Fedrigo O."/>
            <person name="Haase B."/>
            <person name="Mountcastle J."/>
            <person name="Lewin H."/>
            <person name="Damas J."/>
            <person name="Howe K."/>
            <person name="Formenti G."/>
            <person name="Myers G."/>
            <person name="Durbin R."/>
            <person name="Jarvis E.D."/>
        </authorList>
    </citation>
    <scope>NUCLEOTIDE SEQUENCE [LARGE SCALE GENOMIC DNA]</scope>
</reference>
<keyword evidence="7" id="KW-0407">Ion channel</keyword>
<gene>
    <name evidence="12" type="primary">TRPM2</name>
</gene>